<dbReference type="CDD" id="cd01767">
    <property type="entry name" value="UBX"/>
    <property type="match status" value="1"/>
</dbReference>
<dbReference type="InterPro" id="IPR036249">
    <property type="entry name" value="Thioredoxin-like_sf"/>
</dbReference>
<evidence type="ECO:0000259" key="4">
    <source>
        <dbReference type="PROSITE" id="PS51352"/>
    </source>
</evidence>
<proteinExistence type="predicted"/>
<dbReference type="Pfam" id="PF00085">
    <property type="entry name" value="Thioredoxin"/>
    <property type="match status" value="1"/>
</dbReference>
<organism evidence="5 6">
    <name type="scientific">Symbiodinium natans</name>
    <dbReference type="NCBI Taxonomy" id="878477"/>
    <lineage>
        <taxon>Eukaryota</taxon>
        <taxon>Sar</taxon>
        <taxon>Alveolata</taxon>
        <taxon>Dinophyceae</taxon>
        <taxon>Suessiales</taxon>
        <taxon>Symbiodiniaceae</taxon>
        <taxon>Symbiodinium</taxon>
    </lineage>
</organism>
<evidence type="ECO:0008006" key="7">
    <source>
        <dbReference type="Google" id="ProtNLM"/>
    </source>
</evidence>
<dbReference type="PROSITE" id="PS50033">
    <property type="entry name" value="UBX"/>
    <property type="match status" value="1"/>
</dbReference>
<gene>
    <name evidence="5" type="ORF">SNAT2548_LOCUS22181</name>
</gene>
<feature type="domain" description="UBX" evidence="2">
    <location>
        <begin position="486"/>
        <end position="566"/>
    </location>
</feature>
<reference evidence="5" key="1">
    <citation type="submission" date="2021-02" db="EMBL/GenBank/DDBJ databases">
        <authorList>
            <person name="Dougan E. K."/>
            <person name="Rhodes N."/>
            <person name="Thang M."/>
            <person name="Chan C."/>
        </authorList>
    </citation>
    <scope>NUCLEOTIDE SEQUENCE</scope>
</reference>
<dbReference type="InterPro" id="IPR013766">
    <property type="entry name" value="Thioredoxin_domain"/>
</dbReference>
<dbReference type="PANTHER" id="PTHR46115">
    <property type="entry name" value="THIOREDOXIN-LIKE PROTEIN 1"/>
    <property type="match status" value="1"/>
</dbReference>
<dbReference type="Gene3D" id="3.10.20.90">
    <property type="entry name" value="Phosphatidylinositol 3-kinase Catalytic Subunit, Chain A, domain 1"/>
    <property type="match status" value="1"/>
</dbReference>
<protein>
    <recommendedName>
        <fullName evidence="7">Thioredoxin domain-containing protein</fullName>
    </recommendedName>
</protein>
<dbReference type="Proteomes" id="UP000604046">
    <property type="component" value="Unassembled WGS sequence"/>
</dbReference>
<dbReference type="PROSITE" id="PS50222">
    <property type="entry name" value="EF_HAND_2"/>
    <property type="match status" value="1"/>
</dbReference>
<dbReference type="SUPFAM" id="SSF47473">
    <property type="entry name" value="EF-hand"/>
    <property type="match status" value="1"/>
</dbReference>
<evidence type="ECO:0000259" key="3">
    <source>
        <dbReference type="PROSITE" id="PS50222"/>
    </source>
</evidence>
<keyword evidence="6" id="KW-1185">Reference proteome</keyword>
<dbReference type="InterPro" id="IPR029071">
    <property type="entry name" value="Ubiquitin-like_domsf"/>
</dbReference>
<dbReference type="SUPFAM" id="SSF52833">
    <property type="entry name" value="Thioredoxin-like"/>
    <property type="match status" value="1"/>
</dbReference>
<dbReference type="CDD" id="cd00051">
    <property type="entry name" value="EFh"/>
    <property type="match status" value="1"/>
</dbReference>
<comment type="caution">
    <text evidence="5">The sequence shown here is derived from an EMBL/GenBank/DDBJ whole genome shotgun (WGS) entry which is preliminary data.</text>
</comment>
<dbReference type="PROSITE" id="PS51352">
    <property type="entry name" value="THIOREDOXIN_2"/>
    <property type="match status" value="1"/>
</dbReference>
<name>A0A812QX00_9DINO</name>
<feature type="domain" description="EF-hand" evidence="3">
    <location>
        <begin position="708"/>
        <end position="742"/>
    </location>
</feature>
<dbReference type="CDD" id="cd02947">
    <property type="entry name" value="TRX_family"/>
    <property type="match status" value="1"/>
</dbReference>
<feature type="domain" description="Thioredoxin" evidence="4">
    <location>
        <begin position="752"/>
        <end position="887"/>
    </location>
</feature>
<dbReference type="SUPFAM" id="SSF54236">
    <property type="entry name" value="Ubiquitin-like"/>
    <property type="match status" value="1"/>
</dbReference>
<dbReference type="OrthoDB" id="2121326at2759"/>
<dbReference type="EMBL" id="CAJNDS010002277">
    <property type="protein sequence ID" value="CAE7407690.1"/>
    <property type="molecule type" value="Genomic_DNA"/>
</dbReference>
<sequence length="891" mass="99455">MRIPTPFPALPCLGADKVYSDFCYRLDLRHYHLRFRSDYEHSVIFDEASASSIRGNWFHEQEAETKDGPCKLCETLPPTFLAHTEALRAISFHPALDGEWALLDFAMRATRTPLVEMGILIPPQIDDGFVLVGWLLLGLAVEAAAAALAEVRRGVCGLGSGGRRLEEEPEDFTGPEGVTRHFGCSLAVTNCPVPDWAGDSEQVESRSDELLLVALGLEMMGILILRLPRVGGSTLLQGLQGVGPQVQGSQETMRHLLFYIDGVFKELGIRYIVTDGVLLGSYKFRGMLDWDADVEVVQHRVRQDGHFLRKHANEANYLLIELNLREEFWDPDRIWQVPVEGIQHYNENAASVAGRLFPAMEDSHLYGMSFFRHRLRHVPEWEEVEVEVGLRPLRCSQLQSVMWHWVALRPYHYNCVDETQVFSGKDCRRINAQSCGSRRNAVLRAIRGILPLPPLWYESTPGCAAVRGASVPPADEVSLLDSDRDVSQPFARLQVRLDQGLRVVFCVELQHTLRDLEDAVDQWCTDQSLSGLRGCHLRTAFPPRTYADPDQTISDAGLAPSATLFVASEQGGSKVAKKHLVVDLLQAGSDGEDALFLLPHWRPCWSVADTFVAPGVPRALRRPVPGRTALNGWSLFPWGTEDEDKIWKQYAAEDGLGIREFGRLAHDGLLLEGKLEEYEQAFSGVDEGNGVISRASLGQLFAGLGKKLSAQELDQIVDEADVGHDGIDFADFLGLARTHLDLAEVVRYLETTPKRVPATDEAVAGMLGHITEVHSEAELDAIVASGNDVVVKLAFTWCKPCKAFAPRYEKYAKVYKETTFLKIVGNENESCKHYAKEVLRARISPMFAVYSGGKLLTSWNGANNQRFMDKMEEFLPSARQFIKELQGLRRV</sequence>
<accession>A0A812QX00</accession>
<dbReference type="GO" id="GO:0005509">
    <property type="term" value="F:calcium ion binding"/>
    <property type="evidence" value="ECO:0007669"/>
    <property type="project" value="InterPro"/>
</dbReference>
<dbReference type="Gene3D" id="3.40.30.10">
    <property type="entry name" value="Glutaredoxin"/>
    <property type="match status" value="1"/>
</dbReference>
<evidence type="ECO:0000256" key="1">
    <source>
        <dbReference type="ARBA" id="ARBA00023157"/>
    </source>
</evidence>
<dbReference type="InterPro" id="IPR002048">
    <property type="entry name" value="EF_hand_dom"/>
</dbReference>
<dbReference type="Pfam" id="PF00789">
    <property type="entry name" value="UBX"/>
    <property type="match status" value="1"/>
</dbReference>
<dbReference type="InterPro" id="IPR011992">
    <property type="entry name" value="EF-hand-dom_pair"/>
</dbReference>
<evidence type="ECO:0000313" key="5">
    <source>
        <dbReference type="EMBL" id="CAE7407690.1"/>
    </source>
</evidence>
<evidence type="ECO:0000313" key="6">
    <source>
        <dbReference type="Proteomes" id="UP000604046"/>
    </source>
</evidence>
<dbReference type="Gene3D" id="1.10.238.10">
    <property type="entry name" value="EF-hand"/>
    <property type="match status" value="1"/>
</dbReference>
<dbReference type="AlphaFoldDB" id="A0A812QX00"/>
<keyword evidence="1" id="KW-1015">Disulfide bond</keyword>
<evidence type="ECO:0000259" key="2">
    <source>
        <dbReference type="PROSITE" id="PS50033"/>
    </source>
</evidence>
<dbReference type="InterPro" id="IPR001012">
    <property type="entry name" value="UBX_dom"/>
</dbReference>